<dbReference type="PANTHER" id="PTHR28037:SF1">
    <property type="entry name" value="ALCOHOL O-ACETYLTRANSFERASE 1-RELATED"/>
    <property type="match status" value="1"/>
</dbReference>
<sequence length="457" mass="49910">MTNDVERRIRGAGALEQYHIIRGALQLDSCVISAAEYSHSGGLSLSKQVLFPALRVLIQTHGALGVHIVDRDTIQPVYSRLRSVNLTEVVEYVHGSTIAEILEVQFLKLFNISSEAPLWRLVVLEEKIVVLAWHHCIGDGLSGVAFQRALLNALKQTQPQDIDSVVEVPLTAKFSPSLESVVNVSPPLSVVLRGVLNLFLPIYWTPRFTAWTGNPVGHTPNTATRVRIMQFSASDVARFHEECRSHRATVTSALYAVAISALSQTIQDMKPSEKYKTIAASIPISLRSLSGASEEDMCEHVSTHHSYPAFQPEFSWRLASTYASTLREQKTASPPAVGMLGYLFGRFVGYFTGKYDAKREGGLEISNVGRIVVHGIDAWSIDDMWFAQCDSYVGSALKLNVVGPPSGSLTIIATGGQYAAEDAFVDAFVSLFEARFADIVNAEAETKGAHDGLSVCT</sequence>
<dbReference type="RefSeq" id="XP_043033262.1">
    <property type="nucleotide sequence ID" value="XM_043189238.1"/>
</dbReference>
<dbReference type="OrthoDB" id="2150604at2759"/>
<evidence type="ECO:0008006" key="3">
    <source>
        <dbReference type="Google" id="ProtNLM"/>
    </source>
</evidence>
<dbReference type="GO" id="GO:0008080">
    <property type="term" value="F:N-acetyltransferase activity"/>
    <property type="evidence" value="ECO:0007669"/>
    <property type="project" value="TreeGrafter"/>
</dbReference>
<dbReference type="InterPro" id="IPR010828">
    <property type="entry name" value="Atf2/Sli1-like"/>
</dbReference>
<dbReference type="Proteomes" id="UP000812287">
    <property type="component" value="Unassembled WGS sequence"/>
</dbReference>
<keyword evidence="2" id="KW-1185">Reference proteome</keyword>
<evidence type="ECO:0000313" key="2">
    <source>
        <dbReference type="Proteomes" id="UP000812287"/>
    </source>
</evidence>
<dbReference type="InterPro" id="IPR052058">
    <property type="entry name" value="Alcohol_O-acetyltransferase"/>
</dbReference>
<comment type="caution">
    <text evidence="1">The sequence shown here is derived from an EMBL/GenBank/DDBJ whole genome shotgun (WGS) entry which is preliminary data.</text>
</comment>
<dbReference type="Gene3D" id="3.30.559.10">
    <property type="entry name" value="Chloramphenicol acetyltransferase-like domain"/>
    <property type="match status" value="1"/>
</dbReference>
<dbReference type="EMBL" id="MU250584">
    <property type="protein sequence ID" value="KAG7439762.1"/>
    <property type="molecule type" value="Genomic_DNA"/>
</dbReference>
<reference evidence="1" key="1">
    <citation type="submission" date="2020-11" db="EMBL/GenBank/DDBJ databases">
        <title>Adaptations for nitrogen fixation in a non-lichenized fungal sporocarp promotes dispersal by wood-feeding termites.</title>
        <authorList>
            <consortium name="DOE Joint Genome Institute"/>
            <person name="Koch R.A."/>
            <person name="Yoon G."/>
            <person name="Arayal U."/>
            <person name="Lail K."/>
            <person name="Amirebrahimi M."/>
            <person name="Labutti K."/>
            <person name="Lipzen A."/>
            <person name="Riley R."/>
            <person name="Barry K."/>
            <person name="Henrissat B."/>
            <person name="Grigoriev I.V."/>
            <person name="Herr J.R."/>
            <person name="Aime M.C."/>
        </authorList>
    </citation>
    <scope>NUCLEOTIDE SEQUENCE</scope>
    <source>
        <strain evidence="1">MCA 3950</strain>
    </source>
</reference>
<name>A0A9P8AME3_9AGAR</name>
<dbReference type="PANTHER" id="PTHR28037">
    <property type="entry name" value="ALCOHOL O-ACETYLTRANSFERASE 1-RELATED"/>
    <property type="match status" value="1"/>
</dbReference>
<dbReference type="GeneID" id="66111535"/>
<dbReference type="Pfam" id="PF07247">
    <property type="entry name" value="AATase"/>
    <property type="match status" value="1"/>
</dbReference>
<dbReference type="AlphaFoldDB" id="A0A9P8AME3"/>
<organism evidence="1 2">
    <name type="scientific">Guyanagaster necrorhizus</name>
    <dbReference type="NCBI Taxonomy" id="856835"/>
    <lineage>
        <taxon>Eukaryota</taxon>
        <taxon>Fungi</taxon>
        <taxon>Dikarya</taxon>
        <taxon>Basidiomycota</taxon>
        <taxon>Agaricomycotina</taxon>
        <taxon>Agaricomycetes</taxon>
        <taxon>Agaricomycetidae</taxon>
        <taxon>Agaricales</taxon>
        <taxon>Marasmiineae</taxon>
        <taxon>Physalacriaceae</taxon>
        <taxon>Guyanagaster</taxon>
    </lineage>
</organism>
<evidence type="ECO:0000313" key="1">
    <source>
        <dbReference type="EMBL" id="KAG7439762.1"/>
    </source>
</evidence>
<dbReference type="SUPFAM" id="SSF52777">
    <property type="entry name" value="CoA-dependent acyltransferases"/>
    <property type="match status" value="1"/>
</dbReference>
<gene>
    <name evidence="1" type="ORF">BT62DRAFT_976568</name>
</gene>
<dbReference type="InterPro" id="IPR023213">
    <property type="entry name" value="CAT-like_dom_sf"/>
</dbReference>
<proteinExistence type="predicted"/>
<accession>A0A9P8AME3</accession>
<protein>
    <recommendedName>
        <fullName evidence="3">Alcohol acetyltransferase</fullName>
    </recommendedName>
</protein>